<feature type="compositionally biased region" description="Basic and acidic residues" evidence="2">
    <location>
        <begin position="1608"/>
        <end position="1622"/>
    </location>
</feature>
<feature type="compositionally biased region" description="Acidic residues" evidence="2">
    <location>
        <begin position="511"/>
        <end position="526"/>
    </location>
</feature>
<dbReference type="EMBL" id="NIVC01002161">
    <property type="protein sequence ID" value="PAA60360.1"/>
    <property type="molecule type" value="Genomic_DNA"/>
</dbReference>
<feature type="compositionally biased region" description="Basic and acidic residues" evidence="2">
    <location>
        <begin position="1664"/>
        <end position="1674"/>
    </location>
</feature>
<evidence type="ECO:0000256" key="2">
    <source>
        <dbReference type="SAM" id="MobiDB-lite"/>
    </source>
</evidence>
<comment type="caution">
    <text evidence="3">The sequence shown here is derived from an EMBL/GenBank/DDBJ whole genome shotgun (WGS) entry which is preliminary data.</text>
</comment>
<feature type="compositionally biased region" description="Low complexity" evidence="2">
    <location>
        <begin position="781"/>
        <end position="796"/>
    </location>
</feature>
<dbReference type="Gene3D" id="1.10.287.1490">
    <property type="match status" value="1"/>
</dbReference>
<sequence length="1716" mass="193615">MAEDLEASRRGGVGKDACPGFEPQPVRRSLCRSCHRTKSQHGATGTTSAAAAAVAASGGSTSSPRSSRTSSSSGMSRRAAAASAATPESKRKEREEEGGARGFGRDSISRSRSASKESLRSCGSGRSAGGGRSAAGNLDDKYVEELESDLFELEDKYAVLCRDKQLLDAQLEERLGDIEDLERELDSCKTRGSTLEKRIPQLEQEVRCYRERLRLPESEQRPAAADFEDFEGRARELEDLCRELTEENDQLKEEVEELQRELEEMHDSFQDKEEGRTGTVRELQRELDAANKSYRVVQFKLRKAERRFEQCEAERAELEEKFRRLGERILSGDDSLQIQELEDELRTAKEVSVRLHDELEYIEQKRNRLEADNQRLKIQLESSEREKIRLENDMDRVRLELDKVKTDAGISDAGPLQVVDKSSPRPRLGQAASRESSVEEDHLKRELSVAREREADLVEQLRFSKEEVKIMRRKLQEAEEENEALTAKINRLADGAGGGGGGVGGGGGGGGDDDSAVDLDDSEEPSTETVTLRRQVLELDMVNQRLRGSVAALESRLESRGLAPHLSPSDKQLLFKYSTQEAESLLGQLDSEMEEMKRKITTAAQLSPEDLALHEKWLEANEARRRLDAKVDELRVRVSQLESTNADLRLEAERLEAGQRQTQQQQQQPTASGTSSERRKTSIDQLGAATKADLIREVGDLEDEIEDLQLAIRKGTIQSESLEYRLKTMEEDLSESRRNFEEDEHFFVEQLEKLQKQNELLGDLLALVTMRKRFLYEYESSADSADSSGPGAGASADNDEVFTDGQPPEQDVKYWDKKFLERLHSLEILLREERQRTKHYQKRLDSMREDQRREVMDSEKYKIMIEDKETQLKDYQNRLEQGKKKYDSLKQLAETQQQRGNEESVRAQLAELKTQNDQLAAKLARMEKEKAAADRSLQVLNEELKLREEHISEQDESMQTLQRKLVDADREFERLKGELHLLKTQFTSVREKSNEGARLREELRRRAAEAAERDRQLDELRQQLAAVSADLEATRERQRLEQEAAAGRDDRIREKDELISLISGRLAGRERELGRLDGDLGEANRRLSEAEAEAQVARQQAADWEASTGGPARRRLVELTAERAAAAEEAEKLRSAAAAAAGKPAEAAAGVEDEARRLRAERDRDRAETALLRRDLESIRAPGGAARETGQGEIASHWSSTGDLPTATRVRLRHLQLVERIYLQQTHEQVTLQLQLEAYQREVDEFRRLYTEAADRCRRERDAWEKQREALEAQLRAQSSSASQSELEPFSHLSADLAQRDQQLRQLEAQLAEQRQKHSELVSRLSKENRQLLSRVSSSGSGVPRMFQRFTGAAKSGASAAVGGAGASTGGPFDAERAELQVRLAEQERRVERQRKEAAELAGKMAEMRLEQLERWGGEAGRLWRRIEEMRLTCDQAGRLQRESTEWRVRAESLQETLAKESQRWVGERVSLQFANQQLRLVVDQWLDRFQGAVEEISSIKLESEENRPARQDELRATLQVIVDEIGKYKSRGSSSLDRSSGASRKSHSAGRPVASRRTATAELPAASAARCLSVATSVPKFVHHRYNLQQQQKQQQQPQQQKQQFQENRRSASPDLPETREAPTPPTPQPAEPAADPAPSAKRRFYQGFDERLFSGDGGSKSSEQKKPSEQTKPKPQVQLKPVAAPSGGSRFGVTLRAIKTDRPPTVVSRTAGSS</sequence>
<feature type="compositionally biased region" description="Gly residues" evidence="2">
    <location>
        <begin position="495"/>
        <end position="510"/>
    </location>
</feature>
<feature type="compositionally biased region" description="Low complexity" evidence="2">
    <location>
        <begin position="659"/>
        <end position="668"/>
    </location>
</feature>
<feature type="coiled-coil region" evidence="1">
    <location>
        <begin position="1229"/>
        <end position="1331"/>
    </location>
</feature>
<keyword evidence="4" id="KW-1185">Reference proteome</keyword>
<dbReference type="Proteomes" id="UP000215902">
    <property type="component" value="Unassembled WGS sequence"/>
</dbReference>
<feature type="coiled-coil region" evidence="1">
    <location>
        <begin position="1375"/>
        <end position="1411"/>
    </location>
</feature>
<feature type="region of interest" description="Disordered" evidence="2">
    <location>
        <begin position="1138"/>
        <end position="1162"/>
    </location>
</feature>
<feature type="coiled-coil region" evidence="1">
    <location>
        <begin position="691"/>
        <end position="757"/>
    </location>
</feature>
<feature type="region of interest" description="Disordered" evidence="2">
    <location>
        <begin position="781"/>
        <end position="807"/>
    </location>
</feature>
<feature type="compositionally biased region" description="Low complexity" evidence="2">
    <location>
        <begin position="42"/>
        <end position="86"/>
    </location>
</feature>
<evidence type="ECO:0000256" key="1">
    <source>
        <dbReference type="SAM" id="Coils"/>
    </source>
</evidence>
<feature type="coiled-coil region" evidence="1">
    <location>
        <begin position="830"/>
        <end position="1037"/>
    </location>
</feature>
<feature type="compositionally biased region" description="Low complexity" evidence="2">
    <location>
        <begin position="1138"/>
        <end position="1150"/>
    </location>
</feature>
<feature type="region of interest" description="Disordered" evidence="2">
    <location>
        <begin position="493"/>
        <end position="528"/>
    </location>
</feature>
<feature type="compositionally biased region" description="Basic and acidic residues" evidence="2">
    <location>
        <begin position="436"/>
        <end position="447"/>
    </location>
</feature>
<feature type="compositionally biased region" description="Basic and acidic residues" evidence="2">
    <location>
        <begin position="88"/>
        <end position="119"/>
    </location>
</feature>
<accession>A0A267EFR5</accession>
<feature type="region of interest" description="Disordered" evidence="2">
    <location>
        <begin position="1589"/>
        <end position="1716"/>
    </location>
</feature>
<organism evidence="3 4">
    <name type="scientific">Macrostomum lignano</name>
    <dbReference type="NCBI Taxonomy" id="282301"/>
    <lineage>
        <taxon>Eukaryota</taxon>
        <taxon>Metazoa</taxon>
        <taxon>Spiralia</taxon>
        <taxon>Lophotrochozoa</taxon>
        <taxon>Platyhelminthes</taxon>
        <taxon>Rhabditophora</taxon>
        <taxon>Macrostomorpha</taxon>
        <taxon>Macrostomida</taxon>
        <taxon>Macrostomidae</taxon>
        <taxon>Macrostomum</taxon>
    </lineage>
</organism>
<reference evidence="3 4" key="1">
    <citation type="submission" date="2017-06" db="EMBL/GenBank/DDBJ databases">
        <title>A platform for efficient transgenesis in Macrostomum lignano, a flatworm model organism for stem cell research.</title>
        <authorList>
            <person name="Berezikov E."/>
        </authorList>
    </citation>
    <scope>NUCLEOTIDE SEQUENCE [LARGE SCALE GENOMIC DNA]</scope>
    <source>
        <strain evidence="3">DV1</strain>
        <tissue evidence="3">Whole organism</tissue>
    </source>
</reference>
<feature type="region of interest" description="Disordered" evidence="2">
    <location>
        <begin position="1531"/>
        <end position="1566"/>
    </location>
</feature>
<feature type="compositionally biased region" description="Basic residues" evidence="2">
    <location>
        <begin position="29"/>
        <end position="39"/>
    </location>
</feature>
<keyword evidence="1" id="KW-0175">Coiled coil</keyword>
<feature type="coiled-coil region" evidence="1">
    <location>
        <begin position="227"/>
        <end position="407"/>
    </location>
</feature>
<feature type="region of interest" description="Disordered" evidence="2">
    <location>
        <begin position="410"/>
        <end position="447"/>
    </location>
</feature>
<proteinExistence type="predicted"/>
<gene>
    <name evidence="3" type="ORF">BOX15_Mlig033623g2</name>
</gene>
<dbReference type="OrthoDB" id="10036174at2759"/>
<evidence type="ECO:0000313" key="3">
    <source>
        <dbReference type="EMBL" id="PAA60360.1"/>
    </source>
</evidence>
<feature type="region of interest" description="Disordered" evidence="2">
    <location>
        <begin position="656"/>
        <end position="684"/>
    </location>
</feature>
<protein>
    <submittedName>
        <fullName evidence="3">Uncharacterized protein</fullName>
    </submittedName>
</protein>
<dbReference type="STRING" id="282301.A0A267EFR5"/>
<feature type="compositionally biased region" description="Low complexity" evidence="2">
    <location>
        <begin position="1590"/>
        <end position="1607"/>
    </location>
</feature>
<feature type="region of interest" description="Disordered" evidence="2">
    <location>
        <begin position="1"/>
        <end position="139"/>
    </location>
</feature>
<feature type="coiled-coil region" evidence="1">
    <location>
        <begin position="143"/>
        <end position="198"/>
    </location>
</feature>
<dbReference type="PANTHER" id="PTHR15742">
    <property type="entry name" value="GIRDIN"/>
    <property type="match status" value="1"/>
</dbReference>
<name>A0A267EFR5_9PLAT</name>
<dbReference type="InterPro" id="IPR049885">
    <property type="entry name" value="MTCL1-3"/>
</dbReference>
<dbReference type="PANTHER" id="PTHR15742:SF5">
    <property type="entry name" value="GIRDIN"/>
    <property type="match status" value="1"/>
</dbReference>
<evidence type="ECO:0000313" key="4">
    <source>
        <dbReference type="Proteomes" id="UP000215902"/>
    </source>
</evidence>
<feature type="compositionally biased region" description="Low complexity" evidence="2">
    <location>
        <begin position="1532"/>
        <end position="1544"/>
    </location>
</feature>
<feature type="compositionally biased region" description="Basic and acidic residues" evidence="2">
    <location>
        <begin position="1153"/>
        <end position="1162"/>
    </location>
</feature>